<protein>
    <submittedName>
        <fullName evidence="3">YjiH family protein</fullName>
    </submittedName>
</protein>
<feature type="transmembrane region" description="Helical" evidence="1">
    <location>
        <begin position="150"/>
        <end position="177"/>
    </location>
</feature>
<dbReference type="Pfam" id="PF07670">
    <property type="entry name" value="Gate"/>
    <property type="match status" value="1"/>
</dbReference>
<name>A0A7G7CP25_9CORY</name>
<dbReference type="KEGG" id="cik:H0194_09920"/>
<organism evidence="3 4">
    <name type="scientific">Corynebacterium incognita</name>
    <dbReference type="NCBI Taxonomy" id="2754725"/>
    <lineage>
        <taxon>Bacteria</taxon>
        <taxon>Bacillati</taxon>
        <taxon>Actinomycetota</taxon>
        <taxon>Actinomycetes</taxon>
        <taxon>Mycobacteriales</taxon>
        <taxon>Corynebacteriaceae</taxon>
        <taxon>Corynebacterium</taxon>
    </lineage>
</organism>
<keyword evidence="1" id="KW-0472">Membrane</keyword>
<feature type="transmembrane region" description="Helical" evidence="1">
    <location>
        <begin position="402"/>
        <end position="427"/>
    </location>
</feature>
<keyword evidence="1" id="KW-1133">Transmembrane helix</keyword>
<feature type="transmembrane region" description="Helical" evidence="1">
    <location>
        <begin position="40"/>
        <end position="57"/>
    </location>
</feature>
<feature type="domain" description="Nucleoside transporter/FeoB GTPase Gate" evidence="2">
    <location>
        <begin position="149"/>
        <end position="246"/>
    </location>
</feature>
<dbReference type="AlphaFoldDB" id="A0A7G7CP25"/>
<dbReference type="RefSeq" id="WP_185175716.1">
    <property type="nucleotide sequence ID" value="NZ_CP059404.1"/>
</dbReference>
<dbReference type="Proteomes" id="UP000515743">
    <property type="component" value="Chromosome"/>
</dbReference>
<feature type="transmembrane region" description="Helical" evidence="1">
    <location>
        <begin position="328"/>
        <end position="349"/>
    </location>
</feature>
<keyword evidence="4" id="KW-1185">Reference proteome</keyword>
<gene>
    <name evidence="3" type="ORF">H0194_09920</name>
</gene>
<feature type="transmembrane region" description="Helical" evidence="1">
    <location>
        <begin position="252"/>
        <end position="271"/>
    </location>
</feature>
<feature type="transmembrane region" description="Helical" evidence="1">
    <location>
        <begin position="108"/>
        <end position="130"/>
    </location>
</feature>
<feature type="transmembrane region" description="Helical" evidence="1">
    <location>
        <begin position="224"/>
        <end position="246"/>
    </location>
</feature>
<sequence>MESGAVGTHDSFLPPLPPRQPVSEPEFAAKLPGGTGAWRFYVLSAVGLLAVFVPFPANGALDVPVGHIVRLLVSRAPLLTDALVLLLCLYGVASAIHRRWKKKPTARTWVVIMQLLALTIAVLHVSGRLPQELTASSMVPFLWNEIAAKVAWLIPLGSLAVACLVGFGFLEFCGVLLDPVMRAVFRTPGRAVVDAATSFFGSYAVGIMVTDNVYRSGGYTARDAAIMATGFSTVSMSFMVVVIRALDLEHLALPFFTATVLSTLLATIVTVRIPPLSRVSTDFYEHADALPDTVVYTSRFQAAWRTALRVLDAAPGCHLVMWHFLRGAVCMAARVIPGILAVGTLALLVARHTPVFEWLGYFFVPVAWAVRLPEPVLAGEALAAGLAEMALAGWAVGAHDSVVLRFVVGVASISGVVFFSGVVPCVLASKIPLSIRDMVIVWLQRVVFTVFLVTPFANLYLVAPLV</sequence>
<dbReference type="InterPro" id="IPR011642">
    <property type="entry name" value="Gate_dom"/>
</dbReference>
<proteinExistence type="predicted"/>
<accession>A0A7G7CP25</accession>
<evidence type="ECO:0000259" key="2">
    <source>
        <dbReference type="Pfam" id="PF07670"/>
    </source>
</evidence>
<evidence type="ECO:0000256" key="1">
    <source>
        <dbReference type="SAM" id="Phobius"/>
    </source>
</evidence>
<reference evidence="3 4" key="1">
    <citation type="submission" date="2020-07" db="EMBL/GenBank/DDBJ databases">
        <title>Complete genome and description of Corynebacterium incognita strain Marseille-Q3630 sp. nov.</title>
        <authorList>
            <person name="Boxberger M."/>
        </authorList>
    </citation>
    <scope>NUCLEOTIDE SEQUENCE [LARGE SCALE GENOMIC DNA]</scope>
    <source>
        <strain evidence="3 4">Marseille-Q3630</strain>
    </source>
</reference>
<feature type="transmembrane region" description="Helical" evidence="1">
    <location>
        <begin position="77"/>
        <end position="96"/>
    </location>
</feature>
<evidence type="ECO:0000313" key="4">
    <source>
        <dbReference type="Proteomes" id="UP000515743"/>
    </source>
</evidence>
<dbReference type="EMBL" id="CP059404">
    <property type="protein sequence ID" value="QNE89341.1"/>
    <property type="molecule type" value="Genomic_DNA"/>
</dbReference>
<keyword evidence="1" id="KW-0812">Transmembrane</keyword>
<feature type="transmembrane region" description="Helical" evidence="1">
    <location>
        <begin position="355"/>
        <end position="370"/>
    </location>
</feature>
<feature type="transmembrane region" description="Helical" evidence="1">
    <location>
        <begin position="439"/>
        <end position="463"/>
    </location>
</feature>
<evidence type="ECO:0000313" key="3">
    <source>
        <dbReference type="EMBL" id="QNE89341.1"/>
    </source>
</evidence>